<dbReference type="InterPro" id="IPR046451">
    <property type="entry name" value="HgmA_C"/>
</dbReference>
<reference evidence="11" key="1">
    <citation type="submission" date="2022-10" db="EMBL/GenBank/DDBJ databases">
        <authorList>
            <person name="Koch H."/>
        </authorList>
    </citation>
    <scope>NUCLEOTIDE SEQUENCE</scope>
    <source>
        <strain evidence="11">DNF</strain>
    </source>
</reference>
<feature type="domain" description="Homogentisate 1,2-dioxygenase N-terminal" evidence="10">
    <location>
        <begin position="95"/>
        <end position="231"/>
    </location>
</feature>
<evidence type="ECO:0000256" key="2">
    <source>
        <dbReference type="ARBA" id="ARBA00007757"/>
    </source>
</evidence>
<evidence type="ECO:0000256" key="5">
    <source>
        <dbReference type="ARBA" id="ARBA00023002"/>
    </source>
</evidence>
<dbReference type="GO" id="GO:0004411">
    <property type="term" value="F:homogentisate 1,2-dioxygenase activity"/>
    <property type="evidence" value="ECO:0007669"/>
    <property type="project" value="InterPro"/>
</dbReference>
<comment type="similarity">
    <text evidence="2">Belongs to the homogentisate dioxygenase family.</text>
</comment>
<organism evidence="11 12">
    <name type="scientific">Nitrospira tepida</name>
    <dbReference type="NCBI Taxonomy" id="2973512"/>
    <lineage>
        <taxon>Bacteria</taxon>
        <taxon>Pseudomonadati</taxon>
        <taxon>Nitrospirota</taxon>
        <taxon>Nitrospiria</taxon>
        <taxon>Nitrospirales</taxon>
        <taxon>Nitrospiraceae</taxon>
        <taxon>Nitrospira</taxon>
    </lineage>
</organism>
<feature type="binding site" evidence="8">
    <location>
        <position position="293"/>
    </location>
    <ligand>
        <name>Fe cation</name>
        <dbReference type="ChEBI" id="CHEBI:24875"/>
    </ligand>
</feature>
<feature type="binding site" evidence="8">
    <location>
        <position position="323"/>
    </location>
    <ligand>
        <name>homogentisate</name>
        <dbReference type="ChEBI" id="CHEBI:16169"/>
    </ligand>
</feature>
<protein>
    <submittedName>
        <fullName evidence="11">Dioxygenase</fullName>
    </submittedName>
</protein>
<dbReference type="AlphaFoldDB" id="A0AA86T179"/>
<dbReference type="InterPro" id="IPR011051">
    <property type="entry name" value="RmlC_Cupin_sf"/>
</dbReference>
<evidence type="ECO:0000313" key="12">
    <source>
        <dbReference type="Proteomes" id="UP001179121"/>
    </source>
</evidence>
<dbReference type="Gene3D" id="2.60.120.10">
    <property type="entry name" value="Jelly Rolls"/>
    <property type="match status" value="2"/>
</dbReference>
<dbReference type="RefSeq" id="WP_289266944.1">
    <property type="nucleotide sequence ID" value="NZ_OX365700.1"/>
</dbReference>
<dbReference type="PANTHER" id="PTHR11056">
    <property type="entry name" value="HOMOGENTISATE 1,2-DIOXYGENASE"/>
    <property type="match status" value="1"/>
</dbReference>
<evidence type="ECO:0000256" key="3">
    <source>
        <dbReference type="ARBA" id="ARBA00022723"/>
    </source>
</evidence>
<proteinExistence type="inferred from homology"/>
<dbReference type="PANTHER" id="PTHR11056:SF0">
    <property type="entry name" value="HOMOGENTISATE 1,2-DIOXYGENASE"/>
    <property type="match status" value="1"/>
</dbReference>
<comment type="cofactor">
    <cofactor evidence="1 8">
        <name>Fe cation</name>
        <dbReference type="ChEBI" id="CHEBI:24875"/>
    </cofactor>
</comment>
<evidence type="ECO:0000256" key="7">
    <source>
        <dbReference type="PIRSR" id="PIRSR605708-1"/>
    </source>
</evidence>
<keyword evidence="5" id="KW-0560">Oxidoreductase</keyword>
<keyword evidence="12" id="KW-1185">Reference proteome</keyword>
<evidence type="ECO:0000259" key="9">
    <source>
        <dbReference type="Pfam" id="PF04209"/>
    </source>
</evidence>
<gene>
    <name evidence="11" type="ORF">DNFV4_00350</name>
</gene>
<evidence type="ECO:0000256" key="4">
    <source>
        <dbReference type="ARBA" id="ARBA00022964"/>
    </source>
</evidence>
<dbReference type="Pfam" id="PF20510">
    <property type="entry name" value="HgmA_N"/>
    <property type="match status" value="1"/>
</dbReference>
<dbReference type="GO" id="GO:0046872">
    <property type="term" value="F:metal ion binding"/>
    <property type="evidence" value="ECO:0007669"/>
    <property type="project" value="UniProtKB-KW"/>
</dbReference>
<feature type="domain" description="Homogentisate 1,2-dioxygenase C-terminal" evidence="9">
    <location>
        <begin position="269"/>
        <end position="370"/>
    </location>
</feature>
<dbReference type="CDD" id="cd02208">
    <property type="entry name" value="cupin_RmlC-like"/>
    <property type="match status" value="1"/>
</dbReference>
<accession>A0AA86T179</accession>
<keyword evidence="6 8" id="KW-0408">Iron</keyword>
<feature type="active site" description="Proton acceptor" evidence="7">
    <location>
        <position position="250"/>
    </location>
</feature>
<evidence type="ECO:0000256" key="8">
    <source>
        <dbReference type="PIRSR" id="PIRSR605708-2"/>
    </source>
</evidence>
<dbReference type="GO" id="GO:0005737">
    <property type="term" value="C:cytoplasm"/>
    <property type="evidence" value="ECO:0007669"/>
    <property type="project" value="TreeGrafter"/>
</dbReference>
<dbReference type="InterPro" id="IPR046452">
    <property type="entry name" value="HgmA_N"/>
</dbReference>
<dbReference type="GO" id="GO:0006559">
    <property type="term" value="P:L-phenylalanine catabolic process"/>
    <property type="evidence" value="ECO:0007669"/>
    <property type="project" value="InterPro"/>
</dbReference>
<keyword evidence="3 8" id="KW-0479">Metal-binding</keyword>
<dbReference type="EMBL" id="OX365700">
    <property type="protein sequence ID" value="CAI4029930.1"/>
    <property type="molecule type" value="Genomic_DNA"/>
</dbReference>
<feature type="binding site" evidence="8">
    <location>
        <position position="323"/>
    </location>
    <ligand>
        <name>Fe cation</name>
        <dbReference type="ChEBI" id="CHEBI:24875"/>
    </ligand>
</feature>
<dbReference type="Pfam" id="PF04209">
    <property type="entry name" value="HgmA_C"/>
    <property type="match status" value="1"/>
</dbReference>
<evidence type="ECO:0000256" key="6">
    <source>
        <dbReference type="ARBA" id="ARBA00023004"/>
    </source>
</evidence>
<keyword evidence="4 11" id="KW-0223">Dioxygenase</keyword>
<dbReference type="KEGG" id="nti:DNFV4_00350"/>
<evidence type="ECO:0000313" key="11">
    <source>
        <dbReference type="EMBL" id="CAI4029930.1"/>
    </source>
</evidence>
<dbReference type="GO" id="GO:0006570">
    <property type="term" value="P:tyrosine metabolic process"/>
    <property type="evidence" value="ECO:0007669"/>
    <property type="project" value="InterPro"/>
</dbReference>
<dbReference type="InterPro" id="IPR014710">
    <property type="entry name" value="RmlC-like_jellyroll"/>
</dbReference>
<name>A0AA86T179_9BACT</name>
<dbReference type="SUPFAM" id="SSF51182">
    <property type="entry name" value="RmlC-like cupins"/>
    <property type="match status" value="1"/>
</dbReference>
<evidence type="ECO:0000259" key="10">
    <source>
        <dbReference type="Pfam" id="PF20510"/>
    </source>
</evidence>
<feature type="binding site" evidence="8">
    <location>
        <position position="287"/>
    </location>
    <ligand>
        <name>Fe cation</name>
        <dbReference type="ChEBI" id="CHEBI:24875"/>
    </ligand>
</feature>
<sequence>MYLLKKGKVPLQAHVAIPEGLCEEEHGRQGFSGPVSHLYRIHPPTGWVRIEGPLRPRAFACSALATQDLGSSDGHPAEVLRSPDGGLFISRRATSMPYFVRNADGDEVHFVHAGQGRFETDYGSLPYEPGDYVVIPKGTTYRVMVETQPSLFLIVESEEAIRLPERGLLGQHALFDRGLLAAPELDGGPAPSDQAGGETREWEVRIKRRGEYTRVWYPFHPLDVVGWKGDLWAAKLNVRDFRPVTSPRYHLPPSVHATFQAGGILISSFVPRPLESDPEALKVPFYHRNMDYDEVLFYHRGNFFSRAGIQPGMLTLHPQGIHHGPQPQAVEASKGKTHTEEVAVMIESRRPFVVLPEFEAVEQKDYALSWSRS</sequence>
<evidence type="ECO:0000256" key="1">
    <source>
        <dbReference type="ARBA" id="ARBA00001962"/>
    </source>
</evidence>
<dbReference type="InterPro" id="IPR005708">
    <property type="entry name" value="Homogentis_dOase"/>
</dbReference>
<dbReference type="Proteomes" id="UP001179121">
    <property type="component" value="Chromosome"/>
</dbReference>